<dbReference type="PANTHER" id="PTHR30006">
    <property type="entry name" value="THIAMINE-BINDING PERIPLASMIC PROTEIN-RELATED"/>
    <property type="match status" value="1"/>
</dbReference>
<name>A0ABS4G1S7_9CLOT</name>
<dbReference type="InterPro" id="IPR001188">
    <property type="entry name" value="Sperm_putr-bd"/>
</dbReference>
<reference evidence="3 4" key="1">
    <citation type="submission" date="2021-03" db="EMBL/GenBank/DDBJ databases">
        <title>Genomic Encyclopedia of Type Strains, Phase IV (KMG-IV): sequencing the most valuable type-strain genomes for metagenomic binning, comparative biology and taxonomic classification.</title>
        <authorList>
            <person name="Goeker M."/>
        </authorList>
    </citation>
    <scope>NUCLEOTIDE SEQUENCE [LARGE SCALE GENOMIC DNA]</scope>
    <source>
        <strain evidence="3 4">DSM 6139</strain>
    </source>
</reference>
<proteinExistence type="predicted"/>
<dbReference type="CDD" id="cd13589">
    <property type="entry name" value="PBP2_polyamine_RpCGA009"/>
    <property type="match status" value="1"/>
</dbReference>
<dbReference type="PANTHER" id="PTHR30006:SF2">
    <property type="entry name" value="ABC TRANSPORTER SUBSTRATE-BINDING PROTEIN"/>
    <property type="match status" value="1"/>
</dbReference>
<feature type="signal peptide" evidence="2">
    <location>
        <begin position="1"/>
        <end position="19"/>
    </location>
</feature>
<keyword evidence="4" id="KW-1185">Reference proteome</keyword>
<evidence type="ECO:0000313" key="3">
    <source>
        <dbReference type="EMBL" id="MBP1918495.1"/>
    </source>
</evidence>
<dbReference type="Pfam" id="PF13416">
    <property type="entry name" value="SBP_bac_8"/>
    <property type="match status" value="1"/>
</dbReference>
<dbReference type="PRINTS" id="PR00909">
    <property type="entry name" value="SPERMDNBNDNG"/>
</dbReference>
<comment type="caution">
    <text evidence="3">The sequence shown here is derived from an EMBL/GenBank/DDBJ whole genome shotgun (WGS) entry which is preliminary data.</text>
</comment>
<accession>A0ABS4G1S7</accession>
<dbReference type="SUPFAM" id="SSF53850">
    <property type="entry name" value="Periplasmic binding protein-like II"/>
    <property type="match status" value="1"/>
</dbReference>
<dbReference type="RefSeq" id="WP_209458730.1">
    <property type="nucleotide sequence ID" value="NZ_JAGGKC010000006.1"/>
</dbReference>
<dbReference type="EMBL" id="JAGGKC010000006">
    <property type="protein sequence ID" value="MBP1918495.1"/>
    <property type="molecule type" value="Genomic_DNA"/>
</dbReference>
<organism evidence="3 4">
    <name type="scientific">Youngiibacter multivorans</name>
    <dbReference type="NCBI Taxonomy" id="937251"/>
    <lineage>
        <taxon>Bacteria</taxon>
        <taxon>Bacillati</taxon>
        <taxon>Bacillota</taxon>
        <taxon>Clostridia</taxon>
        <taxon>Eubacteriales</taxon>
        <taxon>Clostridiaceae</taxon>
        <taxon>Youngiibacter</taxon>
    </lineage>
</organism>
<feature type="chain" id="PRO_5045599455" evidence="2">
    <location>
        <begin position="20"/>
        <end position="347"/>
    </location>
</feature>
<dbReference type="InterPro" id="IPR006059">
    <property type="entry name" value="SBP"/>
</dbReference>
<evidence type="ECO:0000256" key="1">
    <source>
        <dbReference type="ARBA" id="ARBA00022729"/>
    </source>
</evidence>
<dbReference type="Proteomes" id="UP001519271">
    <property type="component" value="Unassembled WGS sequence"/>
</dbReference>
<protein>
    <submittedName>
        <fullName evidence="3">Spermidine/putrescine transport system substrate-binding protein</fullName>
    </submittedName>
</protein>
<dbReference type="PROSITE" id="PS51257">
    <property type="entry name" value="PROKAR_LIPOPROTEIN"/>
    <property type="match status" value="1"/>
</dbReference>
<gene>
    <name evidence="3" type="ORF">J2Z34_000971</name>
</gene>
<evidence type="ECO:0000313" key="4">
    <source>
        <dbReference type="Proteomes" id="UP001519271"/>
    </source>
</evidence>
<evidence type="ECO:0000256" key="2">
    <source>
        <dbReference type="SAM" id="SignalP"/>
    </source>
</evidence>
<dbReference type="Gene3D" id="3.40.190.10">
    <property type="entry name" value="Periplasmic binding protein-like II"/>
    <property type="match status" value="2"/>
</dbReference>
<keyword evidence="1 2" id="KW-0732">Signal</keyword>
<sequence>MKKVLAIVMTAVLTVTVLAGCAKKVEEPTKLVISTFGLSEDIVTRDIYEPFEKANNVEIIVETGTTSERYTKLESNPAAGVDLIELSQATAAKGYAKGLFEKIDYSKIPNAAKLIASTKGITDKGFGPAYTVNSIGIIYNKEAAGMEIDSWEDLWDPSLAGKISIPDIATTFGPAMVHVASDYKGVDIKTDNGTAGFAALAELKPNIVKTYAKSSDLANMFKSGEIAVAVVGDFAIPIISAADPAVEYVVPASGTYANFNTIDINVNSKNKELAYKFINWRISQELQTVTAKSLNEAPVNSGVVLDAETAKNKTYGDVAKNAKSIDYSFVNPILSGWVDTWNKTLNN</sequence>